<dbReference type="GO" id="GO:0005975">
    <property type="term" value="P:carbohydrate metabolic process"/>
    <property type="evidence" value="ECO:0007669"/>
    <property type="project" value="InterPro"/>
</dbReference>
<reference evidence="11" key="1">
    <citation type="journal article" date="2020" name="Stud. Mycol.">
        <title>101 Dothideomycetes genomes: a test case for predicting lifestyles and emergence of pathogens.</title>
        <authorList>
            <person name="Haridas S."/>
            <person name="Albert R."/>
            <person name="Binder M."/>
            <person name="Bloem J."/>
            <person name="Labutti K."/>
            <person name="Salamov A."/>
            <person name="Andreopoulos B."/>
            <person name="Baker S."/>
            <person name="Barry K."/>
            <person name="Bills G."/>
            <person name="Bluhm B."/>
            <person name="Cannon C."/>
            <person name="Castanera R."/>
            <person name="Culley D."/>
            <person name="Daum C."/>
            <person name="Ezra D."/>
            <person name="Gonzalez J."/>
            <person name="Henrissat B."/>
            <person name="Kuo A."/>
            <person name="Liang C."/>
            <person name="Lipzen A."/>
            <person name="Lutzoni F."/>
            <person name="Magnuson J."/>
            <person name="Mondo S."/>
            <person name="Nolan M."/>
            <person name="Ohm R."/>
            <person name="Pangilinan J."/>
            <person name="Park H.-J."/>
            <person name="Ramirez L."/>
            <person name="Alfaro M."/>
            <person name="Sun H."/>
            <person name="Tritt A."/>
            <person name="Yoshinaga Y."/>
            <person name="Zwiers L.-H."/>
            <person name="Turgeon B."/>
            <person name="Goodwin S."/>
            <person name="Spatafora J."/>
            <person name="Crous P."/>
            <person name="Grigoriev I."/>
        </authorList>
    </citation>
    <scope>NUCLEOTIDE SEQUENCE</scope>
    <source>
        <strain evidence="11">CBS 115976</strain>
    </source>
</reference>
<feature type="active site" description="Proton donor" evidence="6">
    <location>
        <position position="431"/>
    </location>
</feature>
<dbReference type="Pfam" id="PF01532">
    <property type="entry name" value="Glyco_hydro_47"/>
    <property type="match status" value="1"/>
</dbReference>
<feature type="binding site" evidence="7">
    <location>
        <position position="589"/>
    </location>
    <ligand>
        <name>Ca(2+)</name>
        <dbReference type="ChEBI" id="CHEBI:29108"/>
    </ligand>
</feature>
<dbReference type="UniPathway" id="UPA00378"/>
<dbReference type="PANTHER" id="PTHR11742:SF103">
    <property type="entry name" value="ENDOPLASMIC RETICULUM MANNOSIDASE MNL2-RELATED"/>
    <property type="match status" value="1"/>
</dbReference>
<dbReference type="Gene3D" id="1.50.10.10">
    <property type="match status" value="1"/>
</dbReference>
<dbReference type="InterPro" id="IPR050749">
    <property type="entry name" value="Glycosyl_Hydrolase_47"/>
</dbReference>
<dbReference type="GO" id="GO:0016020">
    <property type="term" value="C:membrane"/>
    <property type="evidence" value="ECO:0007669"/>
    <property type="project" value="InterPro"/>
</dbReference>
<dbReference type="InterPro" id="IPR012341">
    <property type="entry name" value="6hp_glycosidase-like_sf"/>
</dbReference>
<feature type="active site" evidence="6">
    <location>
        <position position="503"/>
    </location>
</feature>
<keyword evidence="10" id="KW-1133">Transmembrane helix</keyword>
<keyword evidence="9 11" id="KW-0326">Glycosidase</keyword>
<evidence type="ECO:0000256" key="4">
    <source>
        <dbReference type="ARBA" id="ARBA00022801"/>
    </source>
</evidence>
<dbReference type="AlphaFoldDB" id="A0A6A6URX2"/>
<evidence type="ECO:0000256" key="3">
    <source>
        <dbReference type="ARBA" id="ARBA00007658"/>
    </source>
</evidence>
<feature type="disulfide bond" evidence="8">
    <location>
        <begin position="388"/>
        <end position="417"/>
    </location>
</feature>
<evidence type="ECO:0000313" key="11">
    <source>
        <dbReference type="EMBL" id="KAF2674992.1"/>
    </source>
</evidence>
<organism evidence="11 12">
    <name type="scientific">Microthyrium microscopicum</name>
    <dbReference type="NCBI Taxonomy" id="703497"/>
    <lineage>
        <taxon>Eukaryota</taxon>
        <taxon>Fungi</taxon>
        <taxon>Dikarya</taxon>
        <taxon>Ascomycota</taxon>
        <taxon>Pezizomycotina</taxon>
        <taxon>Dothideomycetes</taxon>
        <taxon>Dothideomycetes incertae sedis</taxon>
        <taxon>Microthyriales</taxon>
        <taxon>Microthyriaceae</taxon>
        <taxon>Microthyrium</taxon>
    </lineage>
</organism>
<evidence type="ECO:0000256" key="2">
    <source>
        <dbReference type="ARBA" id="ARBA00004922"/>
    </source>
</evidence>
<feature type="active site" evidence="6">
    <location>
        <position position="317"/>
    </location>
</feature>
<dbReference type="InterPro" id="IPR036026">
    <property type="entry name" value="Seven-hairpin_glycosidases"/>
</dbReference>
<comment type="pathway">
    <text evidence="2">Protein modification; protein glycosylation.</text>
</comment>
<gene>
    <name evidence="11" type="ORF">BT63DRAFT_25661</name>
</gene>
<evidence type="ECO:0000256" key="9">
    <source>
        <dbReference type="RuleBase" id="RU361193"/>
    </source>
</evidence>
<feature type="transmembrane region" description="Helical" evidence="10">
    <location>
        <begin position="12"/>
        <end position="28"/>
    </location>
</feature>
<proteinExistence type="inferred from homology"/>
<evidence type="ECO:0000256" key="8">
    <source>
        <dbReference type="PIRSR" id="PIRSR601382-3"/>
    </source>
</evidence>
<dbReference type="Proteomes" id="UP000799302">
    <property type="component" value="Unassembled WGS sequence"/>
</dbReference>
<keyword evidence="4 9" id="KW-0378">Hydrolase</keyword>
<accession>A0A6A6URX2</accession>
<evidence type="ECO:0000256" key="5">
    <source>
        <dbReference type="ARBA" id="ARBA00023157"/>
    </source>
</evidence>
<evidence type="ECO:0000256" key="6">
    <source>
        <dbReference type="PIRSR" id="PIRSR601382-1"/>
    </source>
</evidence>
<evidence type="ECO:0000256" key="10">
    <source>
        <dbReference type="SAM" id="Phobius"/>
    </source>
</evidence>
<feature type="active site" description="Proton donor" evidence="6">
    <location>
        <position position="178"/>
    </location>
</feature>
<keyword evidence="10" id="KW-0812">Transmembrane</keyword>
<dbReference type="FunFam" id="1.50.10.10:FF:000037">
    <property type="entry name" value="alpha-1,2-Mannosidase"/>
    <property type="match status" value="1"/>
</dbReference>
<dbReference type="PRINTS" id="PR00747">
    <property type="entry name" value="GLYHDRLASE47"/>
</dbReference>
<protein>
    <recommendedName>
        <fullName evidence="9">alpha-1,2-Mannosidase</fullName>
        <ecNumber evidence="9">3.2.1.-</ecNumber>
    </recommendedName>
</protein>
<dbReference type="PANTHER" id="PTHR11742">
    <property type="entry name" value="MANNOSYL-OLIGOSACCHARIDE ALPHA-1,2-MANNOSIDASE-RELATED"/>
    <property type="match status" value="1"/>
</dbReference>
<dbReference type="GO" id="GO:0005783">
    <property type="term" value="C:endoplasmic reticulum"/>
    <property type="evidence" value="ECO:0007669"/>
    <property type="project" value="TreeGrafter"/>
</dbReference>
<evidence type="ECO:0000256" key="1">
    <source>
        <dbReference type="ARBA" id="ARBA00001913"/>
    </source>
</evidence>
<comment type="similarity">
    <text evidence="3 9">Belongs to the glycosyl hydrolase 47 family.</text>
</comment>
<evidence type="ECO:0000313" key="12">
    <source>
        <dbReference type="Proteomes" id="UP000799302"/>
    </source>
</evidence>
<evidence type="ECO:0000256" key="7">
    <source>
        <dbReference type="PIRSR" id="PIRSR601382-2"/>
    </source>
</evidence>
<sequence>MAPSIMSRALQRWLVLIFLSAAGLYYVIHLKRLDASFSGFLPSSDLHHIDWSAIPQQHPVAAYLELPKTPPKSLNKIQATFKSESESEKSARLEKQQAVLDAFNRSWKAYKDNAYGHDEFAPLSHAWKDHFGGWGATLVDSLDSLLIMGLEDEFQEAVKAVEGIDFSVTHIKTINVFETTIRFLGGLLSAHELAEGKDNGVLLRKAKELGEMLYHAFDTTNRMPVTRWTWQNNFEGIPEEPHAYVLAAEFGSMGLEFTKLSQITGDPKYYDAIQRVFNILEQEQQETKLPGLWPVVFNAQTQSFKDDTLFSMGGRADSMYEYIPKQYIILGGQSDQQRHMYEAYIKVAKEQLFFKPMNPDNLDILLSGSTEVQFGKVKLRPEGQHLTCFVGGLVALSAKVFGLDGDIEIAKKLVDGCAWAYSTTATGIMPEVFSAIPPTEKDPKNKWDRSRWLAEIGKEHPVSSPDEVKAVDAPARAAKIAESLRIPEGMSRIHDPRYILRPEAIESVFVLYRITGDKKYQEIAWKMFQSIIAATQTDISFASILDVNDASPTRTDASESFWMAETLKYFYLIFSEPELISLDDYVFNTEAHPFKIPKPTKDITQWK</sequence>
<keyword evidence="10" id="KW-0472">Membrane</keyword>
<dbReference type="EMBL" id="MU004230">
    <property type="protein sequence ID" value="KAF2674992.1"/>
    <property type="molecule type" value="Genomic_DNA"/>
</dbReference>
<keyword evidence="7" id="KW-0479">Metal-binding</keyword>
<keyword evidence="7" id="KW-0106">Calcium</keyword>
<dbReference type="GO" id="GO:0004571">
    <property type="term" value="F:mannosyl-oligosaccharide 1,2-alpha-mannosidase activity"/>
    <property type="evidence" value="ECO:0007669"/>
    <property type="project" value="InterPro"/>
</dbReference>
<keyword evidence="12" id="KW-1185">Reference proteome</keyword>
<dbReference type="OrthoDB" id="8118055at2759"/>
<dbReference type="GO" id="GO:0036503">
    <property type="term" value="P:ERAD pathway"/>
    <property type="evidence" value="ECO:0007669"/>
    <property type="project" value="UniProtKB-ARBA"/>
</dbReference>
<name>A0A6A6URX2_9PEZI</name>
<comment type="cofactor">
    <cofactor evidence="1 7">
        <name>Ca(2+)</name>
        <dbReference type="ChEBI" id="CHEBI:29108"/>
    </cofactor>
</comment>
<dbReference type="InterPro" id="IPR001382">
    <property type="entry name" value="Glyco_hydro_47"/>
</dbReference>
<dbReference type="SUPFAM" id="SSF48225">
    <property type="entry name" value="Seven-hairpin glycosidases"/>
    <property type="match status" value="1"/>
</dbReference>
<keyword evidence="5 8" id="KW-1015">Disulfide bond</keyword>
<dbReference type="EC" id="3.2.1.-" evidence="9"/>
<dbReference type="GO" id="GO:0005509">
    <property type="term" value="F:calcium ion binding"/>
    <property type="evidence" value="ECO:0007669"/>
    <property type="project" value="InterPro"/>
</dbReference>